<feature type="region of interest" description="Disordered" evidence="1">
    <location>
        <begin position="648"/>
        <end position="676"/>
    </location>
</feature>
<keyword evidence="2" id="KW-0812">Transmembrane</keyword>
<feature type="transmembrane region" description="Helical" evidence="2">
    <location>
        <begin position="332"/>
        <end position="350"/>
    </location>
</feature>
<dbReference type="EMBL" id="JARGDH010000005">
    <property type="protein sequence ID" value="KAL0269048.1"/>
    <property type="molecule type" value="Genomic_DNA"/>
</dbReference>
<dbReference type="InterPro" id="IPR056772">
    <property type="entry name" value="RecA-like_ORC2"/>
</dbReference>
<evidence type="ECO:0008006" key="6">
    <source>
        <dbReference type="Google" id="ProtNLM"/>
    </source>
</evidence>
<keyword evidence="2" id="KW-0472">Membrane</keyword>
<name>A0AAW2HGR8_9NEOP</name>
<dbReference type="PANTHER" id="PTHR31226:SF1">
    <property type="entry name" value="TRANSMEMBRANE PROTEIN 117"/>
    <property type="match status" value="1"/>
</dbReference>
<dbReference type="Pfam" id="PF15113">
    <property type="entry name" value="TMEM117"/>
    <property type="match status" value="1"/>
</dbReference>
<feature type="domain" description="Origin recognition complex subunit 2 winged-helix" evidence="4">
    <location>
        <begin position="1017"/>
        <end position="1075"/>
    </location>
</feature>
<feature type="transmembrane region" description="Helical" evidence="2">
    <location>
        <begin position="106"/>
        <end position="125"/>
    </location>
</feature>
<proteinExistence type="predicted"/>
<dbReference type="InterPro" id="IPR029370">
    <property type="entry name" value="TMEM117"/>
</dbReference>
<feature type="domain" description="Origin recognition complex subunit 2 RecA-like" evidence="3">
    <location>
        <begin position="807"/>
        <end position="960"/>
    </location>
</feature>
<feature type="transmembrane region" description="Helical" evidence="2">
    <location>
        <begin position="477"/>
        <end position="498"/>
    </location>
</feature>
<dbReference type="GO" id="GO:0070059">
    <property type="term" value="P:intrinsic apoptotic signaling pathway in response to endoplasmic reticulum stress"/>
    <property type="evidence" value="ECO:0007669"/>
    <property type="project" value="TreeGrafter"/>
</dbReference>
<feature type="transmembrane region" description="Helical" evidence="2">
    <location>
        <begin position="206"/>
        <end position="228"/>
    </location>
</feature>
<feature type="transmembrane region" description="Helical" evidence="2">
    <location>
        <begin position="291"/>
        <end position="312"/>
    </location>
</feature>
<reference evidence="5" key="1">
    <citation type="journal article" date="2024" name="Gigascience">
        <title>Chromosome-level genome of the poultry shaft louse Menopon gallinae provides insight into the host-switching and adaptive evolution of parasitic lice.</title>
        <authorList>
            <person name="Xu Y."/>
            <person name="Ma L."/>
            <person name="Liu S."/>
            <person name="Liang Y."/>
            <person name="Liu Q."/>
            <person name="He Z."/>
            <person name="Tian L."/>
            <person name="Duan Y."/>
            <person name="Cai W."/>
            <person name="Li H."/>
            <person name="Song F."/>
        </authorList>
    </citation>
    <scope>NUCLEOTIDE SEQUENCE</scope>
    <source>
        <strain evidence="5">Cailab_2023a</strain>
    </source>
</reference>
<dbReference type="AlphaFoldDB" id="A0AAW2HGR8"/>
<dbReference type="Pfam" id="PF04084">
    <property type="entry name" value="RecA-like_ORC2"/>
    <property type="match status" value="1"/>
</dbReference>
<dbReference type="Pfam" id="PF24882">
    <property type="entry name" value="WHD_ORC2"/>
    <property type="match status" value="1"/>
</dbReference>
<evidence type="ECO:0000256" key="1">
    <source>
        <dbReference type="SAM" id="MobiDB-lite"/>
    </source>
</evidence>
<gene>
    <name evidence="5" type="ORF">PYX00_010789</name>
</gene>
<keyword evidence="2" id="KW-1133">Transmembrane helix</keyword>
<organism evidence="5">
    <name type="scientific">Menopon gallinae</name>
    <name type="common">poultry shaft louse</name>
    <dbReference type="NCBI Taxonomy" id="328185"/>
    <lineage>
        <taxon>Eukaryota</taxon>
        <taxon>Metazoa</taxon>
        <taxon>Ecdysozoa</taxon>
        <taxon>Arthropoda</taxon>
        <taxon>Hexapoda</taxon>
        <taxon>Insecta</taxon>
        <taxon>Pterygota</taxon>
        <taxon>Neoptera</taxon>
        <taxon>Paraneoptera</taxon>
        <taxon>Psocodea</taxon>
        <taxon>Troctomorpha</taxon>
        <taxon>Phthiraptera</taxon>
        <taxon>Amblycera</taxon>
        <taxon>Menoponidae</taxon>
        <taxon>Menopon</taxon>
    </lineage>
</organism>
<evidence type="ECO:0000313" key="5">
    <source>
        <dbReference type="EMBL" id="KAL0269048.1"/>
    </source>
</evidence>
<feature type="transmembrane region" description="Helical" evidence="2">
    <location>
        <begin position="163"/>
        <end position="185"/>
    </location>
</feature>
<dbReference type="CDD" id="cd22249">
    <property type="entry name" value="UDM1_RNF168_RNF169-like"/>
    <property type="match status" value="1"/>
</dbReference>
<evidence type="ECO:0000259" key="4">
    <source>
        <dbReference type="Pfam" id="PF24882"/>
    </source>
</evidence>
<sequence length="1088" mass="126170">MTEQSGSARQQEVLPLFHGKRDGKSSYQTRVTVGCLSISTHKNITRLVNEQKKASSWEESEAKNRRRQSNYHPCQKTRILESDRTFGDDRESYSERKDFRYFFQHPYARLFISYFIIFFNFLLFAEDPVSHSRTESDISIVGNVFSFVLTKYPPQWTWSAVKVFMWMLAILFGMIFGKTIIHSFLFGRVLRLKMFRDEQGSWMTMFLTVVISLYLFSHIYNMILYFFYSDTNYIINSRMSVTNSSVMKAAACGTWLGDLVTALMVTDVMLQDNIYPEWAPRLRNIWRRSNTGRIFLFWAVSIIATAVVLTLIISDWISWDKLNQDFVATTELSRAFLAAFILVMDLLIVMQDWDFPHFTSTLHVNLPGFRVATLYCKFADFTFSGKWFNYGIIFCVMTCDLNMLKNQIFYHPSVYGQYTGPDDKIRTVNDKKILKTRNHTLWSWETRNTLDETGKPLYYQDMVMNSRYVGYPLSVKWMAFIPSVIGMILFVVVVSMYGRFPPLLQTAGDKLYYLTIYTISTVISLEKRKRKEGKKVRNHGRKGEIMVSRKEYERAMRQKVKAEMEKSKMEDEEMVIQGKVKKRKTSEETGLANSKKSKYIDDVELALAALENDDVEKLAVYHPTTLFDEEKDVSANKIYKFQNHAPRAAKTALTSPATPKDANTKKESETPKSKIRLTAIEEEKTVTPYTLRKRVIKDMKKIQRILENSDDDDDDDDDRDFSASESEYSESSEESAAEENDAETVKKKPINYRGAGSNYFEAQSVKRNITSNNTLKKLKNPKLDQQELNSIVSGLTVSEAHRNGIKSLIGECVSLFPKWDFILQQNFNLLLYGVGSKKEIVKKFVERFAKKHPVIVVNGYFPDVTVREITDKVCQILKIDSNISDVLEETRRKMSEYNIKIYLAMNNIDGIMLRNKKSQTVLSQFAKIERIHVIATIDHINAPLMWDKSTNSDFNWIWFDSTTFLNYAEEVVYEGNIMLHNSGQLTLSSLRSVYNSLTKNSRGIFLLIVKRELESESAKKKGISFRELYQACRKELLISSDVALRSQLKEFIDHAILKQKRNSEGEEKFVISIENNILKQFLDDQERC</sequence>
<feature type="compositionally biased region" description="Acidic residues" evidence="1">
    <location>
        <begin position="727"/>
        <end position="742"/>
    </location>
</feature>
<feature type="compositionally biased region" description="Acidic residues" evidence="1">
    <location>
        <begin position="708"/>
        <end position="719"/>
    </location>
</feature>
<accession>A0AAW2HGR8</accession>
<evidence type="ECO:0000259" key="3">
    <source>
        <dbReference type="Pfam" id="PF04084"/>
    </source>
</evidence>
<comment type="caution">
    <text evidence="5">The sequence shown here is derived from an EMBL/GenBank/DDBJ whole genome shotgun (WGS) entry which is preliminary data.</text>
</comment>
<feature type="region of interest" description="Disordered" evidence="1">
    <location>
        <begin position="55"/>
        <end position="74"/>
    </location>
</feature>
<dbReference type="InterPro" id="IPR056773">
    <property type="entry name" value="WHD_ORC2"/>
</dbReference>
<protein>
    <recommendedName>
        <fullName evidence="6">Origin recognition complex subunit 2</fullName>
    </recommendedName>
</protein>
<feature type="compositionally biased region" description="Basic and acidic residues" evidence="1">
    <location>
        <begin position="662"/>
        <end position="672"/>
    </location>
</feature>
<dbReference type="PANTHER" id="PTHR31226">
    <property type="entry name" value="TRANSMEMBRANE PROTEIN 117"/>
    <property type="match status" value="1"/>
</dbReference>
<evidence type="ECO:0000256" key="2">
    <source>
        <dbReference type="SAM" id="Phobius"/>
    </source>
</evidence>
<feature type="region of interest" description="Disordered" evidence="1">
    <location>
        <begin position="706"/>
        <end position="748"/>
    </location>
</feature>
<feature type="transmembrane region" description="Helical" evidence="2">
    <location>
        <begin position="248"/>
        <end position="270"/>
    </location>
</feature>